<dbReference type="GO" id="GO:0006397">
    <property type="term" value="P:mRNA processing"/>
    <property type="evidence" value="ECO:0007669"/>
    <property type="project" value="UniProtKB-KW"/>
</dbReference>
<organism evidence="18 19">
    <name type="scientific">Collichthys lucidus</name>
    <name type="common">Big head croaker</name>
    <name type="synonym">Sciaena lucida</name>
    <dbReference type="NCBI Taxonomy" id="240159"/>
    <lineage>
        <taxon>Eukaryota</taxon>
        <taxon>Metazoa</taxon>
        <taxon>Chordata</taxon>
        <taxon>Craniata</taxon>
        <taxon>Vertebrata</taxon>
        <taxon>Euteleostomi</taxon>
        <taxon>Actinopterygii</taxon>
        <taxon>Neopterygii</taxon>
        <taxon>Teleostei</taxon>
        <taxon>Neoteleostei</taxon>
        <taxon>Acanthomorphata</taxon>
        <taxon>Eupercaria</taxon>
        <taxon>Sciaenidae</taxon>
        <taxon>Collichthys</taxon>
    </lineage>
</organism>
<feature type="region of interest" description="Disordered" evidence="17">
    <location>
        <begin position="362"/>
        <end position="385"/>
    </location>
</feature>
<protein>
    <recommendedName>
        <fullName evidence="16">Sodium/potassium-transporting ATPase subunit beta-1-interacting protein</fullName>
        <shortName evidence="16">Na(+)/K(+)-transporting ATPase subunit beta-1-interacting protein</shortName>
    </recommendedName>
</protein>
<gene>
    <name evidence="18" type="ORF">D9C73_023104</name>
</gene>
<name>A0A4U5VJP8_COLLU</name>
<evidence type="ECO:0000256" key="2">
    <source>
        <dbReference type="ARBA" id="ARBA00004651"/>
    </source>
</evidence>
<dbReference type="InterPro" id="IPR001680">
    <property type="entry name" value="WD40_rpt"/>
</dbReference>
<evidence type="ECO:0000256" key="11">
    <source>
        <dbReference type="ARBA" id="ARBA00023187"/>
    </source>
</evidence>
<keyword evidence="9 16" id="KW-1133">Transmembrane helix</keyword>
<feature type="compositionally biased region" description="Pro residues" evidence="17">
    <location>
        <begin position="365"/>
        <end position="384"/>
    </location>
</feature>
<dbReference type="PROSITE" id="PS50294">
    <property type="entry name" value="WD_REPEATS_REGION"/>
    <property type="match status" value="5"/>
</dbReference>
<comment type="subunit">
    <text evidence="14">Component of the pre-catalytic and catalytic spliceosome complexes. Component of the postcatalytic spliceosome P complex. Part of the U5 snRNP complex. Interacts with PRPF8. Component of the U4/U6-U5 tri-snRNP complex composed of the U4, U6 and U5 snRNAs and at least PRPF3, PRPF4, PRPF6, PRPF8, PRPF31, SNRNP200, TXNL4A, WDR57, SNRNP40, DDX23, CD2BP2, PPIH, SNU13, EFTUD2, SART1 and USP39. Component of the minor spliceosome, which splices U12-type introns.</text>
</comment>
<dbReference type="EMBL" id="CM014097">
    <property type="protein sequence ID" value="TKS88466.1"/>
    <property type="molecule type" value="Genomic_DNA"/>
</dbReference>
<comment type="caution">
    <text evidence="16">Lacks conserved residue(s) required for the propagation of feature annotation.</text>
</comment>
<dbReference type="Proteomes" id="UP000298787">
    <property type="component" value="Chromosome 20"/>
</dbReference>
<keyword evidence="8" id="KW-0677">Repeat</keyword>
<comment type="subcellular location">
    <subcellularLocation>
        <location evidence="2 16">Cell membrane</location>
        <topology evidence="2 16">Multi-pass membrane protein</topology>
    </subcellularLocation>
    <subcellularLocation>
        <location evidence="1">Nucleus</location>
    </subcellularLocation>
</comment>
<evidence type="ECO:0000256" key="3">
    <source>
        <dbReference type="ARBA" id="ARBA00006364"/>
    </source>
</evidence>
<dbReference type="InterPro" id="IPR020472">
    <property type="entry name" value="WD40_PAC1"/>
</dbReference>
<evidence type="ECO:0000256" key="13">
    <source>
        <dbReference type="ARBA" id="ARBA00057342"/>
    </source>
</evidence>
<keyword evidence="11" id="KW-0508">mRNA splicing</keyword>
<dbReference type="Pfam" id="PF00400">
    <property type="entry name" value="WD40"/>
    <property type="match status" value="6"/>
</dbReference>
<dbReference type="PROSITE" id="PS50082">
    <property type="entry name" value="WD_REPEATS_2"/>
    <property type="match status" value="6"/>
</dbReference>
<dbReference type="InterPro" id="IPR008516">
    <property type="entry name" value="Na/K-Atpase_Interacting"/>
</dbReference>
<keyword evidence="19" id="KW-1185">Reference proteome</keyword>
<feature type="repeat" description="WD" evidence="15">
    <location>
        <begin position="52"/>
        <end position="85"/>
    </location>
</feature>
<keyword evidence="6" id="KW-0507">mRNA processing</keyword>
<comment type="similarity">
    <text evidence="3 16">Belongs to the NKAIN family.</text>
</comment>
<dbReference type="STRING" id="240159.A0A4U5VJP8"/>
<keyword evidence="4 16" id="KW-1003">Cell membrane</keyword>
<evidence type="ECO:0000256" key="4">
    <source>
        <dbReference type="ARBA" id="ARBA00022475"/>
    </source>
</evidence>
<dbReference type="AlphaFoldDB" id="A0A4U5VJP8"/>
<evidence type="ECO:0000313" key="19">
    <source>
        <dbReference type="Proteomes" id="UP000298787"/>
    </source>
</evidence>
<evidence type="ECO:0000256" key="9">
    <source>
        <dbReference type="ARBA" id="ARBA00022989"/>
    </source>
</evidence>
<dbReference type="GO" id="GO:0003723">
    <property type="term" value="F:RNA binding"/>
    <property type="evidence" value="ECO:0007669"/>
    <property type="project" value="TreeGrafter"/>
</dbReference>
<evidence type="ECO:0000256" key="15">
    <source>
        <dbReference type="PROSITE-ProRule" id="PRU00221"/>
    </source>
</evidence>
<dbReference type="InterPro" id="IPR052234">
    <property type="entry name" value="U5_snRNP_Component"/>
</dbReference>
<reference evidence="18 19" key="1">
    <citation type="submission" date="2019-01" db="EMBL/GenBank/DDBJ databases">
        <title>Genome Assembly of Collichthys lucidus.</title>
        <authorList>
            <person name="Cai M."/>
            <person name="Xiao S."/>
        </authorList>
    </citation>
    <scope>NUCLEOTIDE SEQUENCE [LARGE SCALE GENOMIC DNA]</scope>
    <source>
        <strain evidence="18">JT15FE1705JMU</strain>
        <tissue evidence="18">Muscle</tissue>
    </source>
</reference>
<feature type="repeat" description="WD" evidence="15">
    <location>
        <begin position="221"/>
        <end position="255"/>
    </location>
</feature>
<evidence type="ECO:0000256" key="1">
    <source>
        <dbReference type="ARBA" id="ARBA00004123"/>
    </source>
</evidence>
<dbReference type="GO" id="GO:0005682">
    <property type="term" value="C:U5 snRNP"/>
    <property type="evidence" value="ECO:0007669"/>
    <property type="project" value="UniProtKB-ARBA"/>
</dbReference>
<dbReference type="GO" id="GO:0000375">
    <property type="term" value="P:RNA splicing, via transesterification reactions"/>
    <property type="evidence" value="ECO:0007669"/>
    <property type="project" value="UniProtKB-ARBA"/>
</dbReference>
<dbReference type="SUPFAM" id="SSF50978">
    <property type="entry name" value="WD40 repeat-like"/>
    <property type="match status" value="1"/>
</dbReference>
<dbReference type="Pfam" id="PF05640">
    <property type="entry name" value="NKAIN"/>
    <property type="match status" value="1"/>
</dbReference>
<evidence type="ECO:0000256" key="6">
    <source>
        <dbReference type="ARBA" id="ARBA00022664"/>
    </source>
</evidence>
<dbReference type="PANTHER" id="PTHR44006">
    <property type="entry name" value="U5 SMALL NUCLEAR RIBONUCLEOPROTEIN 40 KDA PROTEIN"/>
    <property type="match status" value="1"/>
</dbReference>
<evidence type="ECO:0000313" key="18">
    <source>
        <dbReference type="EMBL" id="TKS88466.1"/>
    </source>
</evidence>
<keyword evidence="12" id="KW-0539">Nucleus</keyword>
<feature type="repeat" description="WD" evidence="15">
    <location>
        <begin position="179"/>
        <end position="220"/>
    </location>
</feature>
<evidence type="ECO:0000256" key="8">
    <source>
        <dbReference type="ARBA" id="ARBA00022737"/>
    </source>
</evidence>
<sequence>MIEPKKRASDMAVVPTAVKRPRTELVAAAQSQQLVAMGPPRSSSLQAPIMLMSGHEGEVYCCKFHPNGATLASSGFDRLILMWNVYGDCENYATLKGHSGAVMELHYNTDGSLLFSASTDKTVGVWDSETGERIKRLKGHTSFVNTCYPARRGPQLICTGSDDGTVKLWDIRKKGAIHTFQNTYQVLAVTFNDTSDQILSGGIDNDIKVWDLRQNKLIYNMHGHGDSVTGLSLSSEGSYLLSNSMDNTVRIWDVRPFAPKERCVKIFQGNVHNFEKNLLRCSWSTDGSKIAAGSADRFVYIWDTTSRRILYKLPGHAGSVNEVAFHPEEPIGVAEVIRLSVVVGPQQAGVKWTPPPPLLSSSCLSPPPPIPAPPPPPPPAPPSSPLSFMKTTRDWYLQTARMGHSLREWCELRRPGILDLTGDPSFPRSLRGSKPRPEPSKMGKCDGRCTLLVICSLQLVAALQRQVFDFLGYQWAPILANFLHIMSVILGMFGTVQFRFRYLIFYAVWLVLWVGWNSFIICFYLEVGNLSQDRDFLMTFNTSLHRSWWMEHGPGCLVTPVLDSRMAPDDHHVITVSGCLLDYQYIELFGFVYACYVSKVFQDDEDSFDFIGGFDSYGYQPPQKSSHLQLQPLYT</sequence>
<dbReference type="PROSITE" id="PS00678">
    <property type="entry name" value="WD_REPEATS_1"/>
    <property type="match status" value="5"/>
</dbReference>
<dbReference type="Gene3D" id="2.130.10.10">
    <property type="entry name" value="YVTN repeat-like/Quinoprotein amine dehydrogenase"/>
    <property type="match status" value="1"/>
</dbReference>
<feature type="repeat" description="WD" evidence="15">
    <location>
        <begin position="137"/>
        <end position="179"/>
    </location>
</feature>
<proteinExistence type="inferred from homology"/>
<evidence type="ECO:0000256" key="10">
    <source>
        <dbReference type="ARBA" id="ARBA00023136"/>
    </source>
</evidence>
<dbReference type="GO" id="GO:0005886">
    <property type="term" value="C:plasma membrane"/>
    <property type="evidence" value="ECO:0007669"/>
    <property type="project" value="UniProtKB-SubCell"/>
</dbReference>
<dbReference type="CDD" id="cd00200">
    <property type="entry name" value="WD40"/>
    <property type="match status" value="1"/>
</dbReference>
<dbReference type="GO" id="GO:0002028">
    <property type="term" value="P:regulation of sodium ion transport"/>
    <property type="evidence" value="ECO:0007669"/>
    <property type="project" value="UniProtKB-UniRule"/>
</dbReference>
<evidence type="ECO:0000256" key="16">
    <source>
        <dbReference type="RuleBase" id="RU368041"/>
    </source>
</evidence>
<feature type="transmembrane region" description="Helical" evidence="16">
    <location>
        <begin position="474"/>
        <end position="496"/>
    </location>
</feature>
<dbReference type="InterPro" id="IPR036322">
    <property type="entry name" value="WD40_repeat_dom_sf"/>
</dbReference>
<dbReference type="PRINTS" id="PR00320">
    <property type="entry name" value="GPROTEINBRPT"/>
</dbReference>
<accession>A0A4U5VJP8</accession>
<dbReference type="PANTHER" id="PTHR44006:SF1">
    <property type="entry name" value="U5 SMALL NUCLEAR RIBONUCLEOPROTEIN 40 KDA PROTEIN"/>
    <property type="match status" value="1"/>
</dbReference>
<comment type="function">
    <text evidence="13">Required for pre-mRNA splicing as component of the activated spliceosome. Component of the U5 small nuclear ribonucleoprotein (snRNP) complex and the U4/U6-U5 tri-snRNP complex, building blocks of the spliceosome. As a component of the minor spliceosome, involved in the splicing of U12-type introns in pre-mRNAs.</text>
</comment>
<keyword evidence="7 16" id="KW-0812">Transmembrane</keyword>
<evidence type="ECO:0000256" key="12">
    <source>
        <dbReference type="ARBA" id="ARBA00023242"/>
    </source>
</evidence>
<evidence type="ECO:0000256" key="5">
    <source>
        <dbReference type="ARBA" id="ARBA00022574"/>
    </source>
</evidence>
<dbReference type="InterPro" id="IPR015943">
    <property type="entry name" value="WD40/YVTN_repeat-like_dom_sf"/>
</dbReference>
<evidence type="ECO:0000256" key="14">
    <source>
        <dbReference type="ARBA" id="ARBA00064268"/>
    </source>
</evidence>
<dbReference type="FunFam" id="2.130.10.10:FF:000229">
    <property type="entry name" value="Small nuclear ribonucleoprotein U5 subunit 40"/>
    <property type="match status" value="1"/>
</dbReference>
<dbReference type="InterPro" id="IPR019775">
    <property type="entry name" value="WD40_repeat_CS"/>
</dbReference>
<evidence type="ECO:0000256" key="17">
    <source>
        <dbReference type="SAM" id="MobiDB-lite"/>
    </source>
</evidence>
<dbReference type="SMART" id="SM00320">
    <property type="entry name" value="WD40"/>
    <property type="match status" value="6"/>
</dbReference>
<feature type="repeat" description="WD" evidence="15">
    <location>
        <begin position="282"/>
        <end position="312"/>
    </location>
</feature>
<evidence type="ECO:0000256" key="7">
    <source>
        <dbReference type="ARBA" id="ARBA00022692"/>
    </source>
</evidence>
<keyword evidence="18" id="KW-0687">Ribonucleoprotein</keyword>
<dbReference type="GO" id="GO:0071013">
    <property type="term" value="C:catalytic step 2 spliceosome"/>
    <property type="evidence" value="ECO:0007669"/>
    <property type="project" value="TreeGrafter"/>
</dbReference>
<feature type="transmembrane region" description="Helical" evidence="16">
    <location>
        <begin position="503"/>
        <end position="527"/>
    </location>
</feature>
<keyword evidence="5 15" id="KW-0853">WD repeat</keyword>
<keyword evidence="10 16" id="KW-0472">Membrane</keyword>
<feature type="repeat" description="WD" evidence="15">
    <location>
        <begin position="95"/>
        <end position="136"/>
    </location>
</feature>